<comment type="function">
    <text evidence="1">Component of the MICOS complex, a large protein complex of the mitochondrial inner membrane that plays crucial roles in the maintenance of crista junctions, inner membrane architecture, and formation of contact sites to the outer membrane.</text>
</comment>
<proteinExistence type="inferred from homology"/>
<dbReference type="Pfam" id="PF05300">
    <property type="entry name" value="MIC19_MIC25"/>
    <property type="match status" value="1"/>
</dbReference>
<dbReference type="InterPro" id="IPR042860">
    <property type="entry name" value="MIC25"/>
</dbReference>
<reference evidence="13" key="1">
    <citation type="submission" date="2025-08" db="UniProtKB">
        <authorList>
            <consortium name="RefSeq"/>
        </authorList>
    </citation>
    <scope>IDENTIFICATION</scope>
</reference>
<feature type="coiled-coil region" evidence="11">
    <location>
        <begin position="29"/>
        <end position="78"/>
    </location>
</feature>
<gene>
    <name evidence="13" type="primary">LOC105901910</name>
</gene>
<evidence type="ECO:0000256" key="9">
    <source>
        <dbReference type="ARBA" id="ARBA00034476"/>
    </source>
</evidence>
<evidence type="ECO:0000313" key="13">
    <source>
        <dbReference type="RefSeq" id="XP_042563782.1"/>
    </source>
</evidence>
<dbReference type="PANTHER" id="PTHR47609:SF1">
    <property type="entry name" value="MICOS COMPLEX SUBUNIT MIC25"/>
    <property type="match status" value="1"/>
</dbReference>
<dbReference type="Proteomes" id="UP000515152">
    <property type="component" value="Chromosome 5"/>
</dbReference>
<keyword evidence="2" id="KW-0519">Myristate</keyword>
<dbReference type="GeneID" id="105901910"/>
<protein>
    <submittedName>
        <fullName evidence="13">MICOS complex subunit mic25a</fullName>
    </submittedName>
</protein>
<dbReference type="RefSeq" id="XP_042563782.1">
    <property type="nucleotide sequence ID" value="XM_042707848.1"/>
</dbReference>
<comment type="subcellular location">
    <subcellularLocation>
        <location evidence="9">Mitochondrion inner membrane</location>
        <topology evidence="9">Lipid-anchor</topology>
    </subcellularLocation>
</comment>
<dbReference type="AlphaFoldDB" id="A0A8M1KIT1"/>
<evidence type="ECO:0000256" key="11">
    <source>
        <dbReference type="SAM" id="Coils"/>
    </source>
</evidence>
<organism evidence="12 13">
    <name type="scientific">Clupea harengus</name>
    <name type="common">Atlantic herring</name>
    <dbReference type="NCBI Taxonomy" id="7950"/>
    <lineage>
        <taxon>Eukaryota</taxon>
        <taxon>Metazoa</taxon>
        <taxon>Chordata</taxon>
        <taxon>Craniata</taxon>
        <taxon>Vertebrata</taxon>
        <taxon>Euteleostomi</taxon>
        <taxon>Actinopterygii</taxon>
        <taxon>Neopterygii</taxon>
        <taxon>Teleostei</taxon>
        <taxon>Clupei</taxon>
        <taxon>Clupeiformes</taxon>
        <taxon>Clupeoidei</taxon>
        <taxon>Clupeidae</taxon>
        <taxon>Clupea</taxon>
    </lineage>
</organism>
<name>A0A8M1KIT1_CLUHA</name>
<evidence type="ECO:0000256" key="1">
    <source>
        <dbReference type="ARBA" id="ARBA00002689"/>
    </source>
</evidence>
<keyword evidence="3" id="KW-0999">Mitochondrion inner membrane</keyword>
<dbReference type="PANTHER" id="PTHR47609">
    <property type="entry name" value="MICOS COMPLEX SUBUNIT MIC25"/>
    <property type="match status" value="1"/>
</dbReference>
<keyword evidence="7" id="KW-1015">Disulfide bond</keyword>
<accession>A0A8M1KIT1</accession>
<evidence type="ECO:0000256" key="6">
    <source>
        <dbReference type="ARBA" id="ARBA00023136"/>
    </source>
</evidence>
<comment type="similarity">
    <text evidence="10">Belongs to the MICOS complex subunit Mic19 family. Metazoan Mic25 subfamily.</text>
</comment>
<keyword evidence="6" id="KW-0472">Membrane</keyword>
<evidence type="ECO:0000256" key="2">
    <source>
        <dbReference type="ARBA" id="ARBA00022707"/>
    </source>
</evidence>
<dbReference type="GO" id="GO:0061617">
    <property type="term" value="C:MICOS complex"/>
    <property type="evidence" value="ECO:0007669"/>
    <property type="project" value="InterPro"/>
</dbReference>
<sequence length="132" mass="15229">MPYHASAFPTKTNLFSWPQRNAERDCIQAKQLNKKEAELQQLSAFYKEQLLLLEKKNMDFYQQAADQYNQAADKAEAHIQPRHVLPICPGLQSQVLNCYKENQHQTLLCSSLAKEYMNCINTAKKNTMVNHG</sequence>
<evidence type="ECO:0000256" key="8">
    <source>
        <dbReference type="ARBA" id="ARBA00023288"/>
    </source>
</evidence>
<keyword evidence="5" id="KW-0496">Mitochondrion</keyword>
<dbReference type="OrthoDB" id="70030at2759"/>
<keyword evidence="12" id="KW-1185">Reference proteome</keyword>
<evidence type="ECO:0000313" key="12">
    <source>
        <dbReference type="Proteomes" id="UP000515152"/>
    </source>
</evidence>
<dbReference type="InterPro" id="IPR007964">
    <property type="entry name" value="MIC19/MIC25"/>
</dbReference>
<evidence type="ECO:0000256" key="5">
    <source>
        <dbReference type="ARBA" id="ARBA00023128"/>
    </source>
</evidence>
<dbReference type="KEGG" id="char:105901910"/>
<keyword evidence="4 11" id="KW-0175">Coiled coil</keyword>
<evidence type="ECO:0000256" key="4">
    <source>
        <dbReference type="ARBA" id="ARBA00023054"/>
    </source>
</evidence>
<evidence type="ECO:0000256" key="10">
    <source>
        <dbReference type="ARBA" id="ARBA00034480"/>
    </source>
</evidence>
<evidence type="ECO:0000256" key="3">
    <source>
        <dbReference type="ARBA" id="ARBA00022792"/>
    </source>
</evidence>
<keyword evidence="8" id="KW-0449">Lipoprotein</keyword>
<evidence type="ECO:0000256" key="7">
    <source>
        <dbReference type="ARBA" id="ARBA00023157"/>
    </source>
</evidence>